<feature type="region of interest" description="Disordered" evidence="1">
    <location>
        <begin position="1"/>
        <end position="71"/>
    </location>
</feature>
<organism evidence="3 4">
    <name type="scientific">Ancylobacter mangrovi</name>
    <dbReference type="NCBI Taxonomy" id="2972472"/>
    <lineage>
        <taxon>Bacteria</taxon>
        <taxon>Pseudomonadati</taxon>
        <taxon>Pseudomonadota</taxon>
        <taxon>Alphaproteobacteria</taxon>
        <taxon>Hyphomicrobiales</taxon>
        <taxon>Xanthobacteraceae</taxon>
        <taxon>Ancylobacter</taxon>
    </lineage>
</organism>
<keyword evidence="2" id="KW-0812">Transmembrane</keyword>
<evidence type="ECO:0000313" key="4">
    <source>
        <dbReference type="Proteomes" id="UP001151088"/>
    </source>
</evidence>
<dbReference type="Proteomes" id="UP001151088">
    <property type="component" value="Unassembled WGS sequence"/>
</dbReference>
<feature type="compositionally biased region" description="Polar residues" evidence="1">
    <location>
        <begin position="16"/>
        <end position="28"/>
    </location>
</feature>
<accession>A0A9X2PDA0</accession>
<gene>
    <name evidence="3" type="ORF">NVS89_11970</name>
</gene>
<evidence type="ECO:0000256" key="1">
    <source>
        <dbReference type="SAM" id="MobiDB-lite"/>
    </source>
</evidence>
<sequence length="350" mass="35991">MTEDSEPQVPPHAQPPQGQTAEGQPSYGQSPQAPDYPPAPRQAAARPASAAPRPAAAGSRTKGPPQDPEAFHRWIEIERLKVEMRRLELETRRSEAPASAPPSRTGGRVLPIAVAAGFVAMLLLLVAAVIQIGLLRGELGTLRDAQAGLEQRLDDRLAAMVETRLAALGPSLQSAAPTAQSAPAPTSMPTTTTAPRPAASDGAAPSPADMAATPAPDGDSQAPATQTAPTQTAAAAPTTPDPPAKPALLGTGYVVRMFAPTGSVPAARVNAFTSILKNAGFEVVVSDSGVVQPTANTLSYHASAAGVAEKLATLVQSKRPALDLELRTSTAIREDAKQVLILNVTEGALN</sequence>
<dbReference type="RefSeq" id="WP_258732976.1">
    <property type="nucleotide sequence ID" value="NZ_JANTHZ010000004.1"/>
</dbReference>
<proteinExistence type="predicted"/>
<evidence type="ECO:0000256" key="2">
    <source>
        <dbReference type="SAM" id="Phobius"/>
    </source>
</evidence>
<dbReference type="AlphaFoldDB" id="A0A9X2PDA0"/>
<keyword evidence="4" id="KW-1185">Reference proteome</keyword>
<feature type="compositionally biased region" description="Low complexity" evidence="1">
    <location>
        <begin position="41"/>
        <end position="57"/>
    </location>
</feature>
<keyword evidence="2" id="KW-0472">Membrane</keyword>
<reference evidence="3" key="1">
    <citation type="submission" date="2022-08" db="EMBL/GenBank/DDBJ databases">
        <authorList>
            <person name="Li F."/>
        </authorList>
    </citation>
    <scope>NUCLEOTIDE SEQUENCE</scope>
    <source>
        <strain evidence="3">MQZ15Z-1</strain>
    </source>
</reference>
<feature type="region of interest" description="Disordered" evidence="1">
    <location>
        <begin position="171"/>
        <end position="247"/>
    </location>
</feature>
<feature type="compositionally biased region" description="Low complexity" evidence="1">
    <location>
        <begin position="174"/>
        <end position="238"/>
    </location>
</feature>
<dbReference type="EMBL" id="JANTHZ010000004">
    <property type="protein sequence ID" value="MCS0495820.1"/>
    <property type="molecule type" value="Genomic_DNA"/>
</dbReference>
<keyword evidence="2" id="KW-1133">Transmembrane helix</keyword>
<protein>
    <submittedName>
        <fullName evidence="3">Uncharacterized protein</fullName>
    </submittedName>
</protein>
<comment type="caution">
    <text evidence="3">The sequence shown here is derived from an EMBL/GenBank/DDBJ whole genome shotgun (WGS) entry which is preliminary data.</text>
</comment>
<feature type="transmembrane region" description="Helical" evidence="2">
    <location>
        <begin position="109"/>
        <end position="135"/>
    </location>
</feature>
<evidence type="ECO:0000313" key="3">
    <source>
        <dbReference type="EMBL" id="MCS0495820.1"/>
    </source>
</evidence>
<name>A0A9X2PDA0_9HYPH</name>